<evidence type="ECO:0000313" key="3">
    <source>
        <dbReference type="Proteomes" id="UP000295132"/>
    </source>
</evidence>
<dbReference type="AlphaFoldDB" id="A0A4R5VR63"/>
<proteinExistence type="predicted"/>
<dbReference type="Gene3D" id="3.30.1490.480">
    <property type="entry name" value="Endolytic murein transglycosylase"/>
    <property type="match status" value="1"/>
</dbReference>
<organism evidence="2 3">
    <name type="scientific">Bacillus salipaludis</name>
    <dbReference type="NCBI Taxonomy" id="2547811"/>
    <lineage>
        <taxon>Bacteria</taxon>
        <taxon>Bacillati</taxon>
        <taxon>Bacillota</taxon>
        <taxon>Bacilli</taxon>
        <taxon>Bacillales</taxon>
        <taxon>Bacillaceae</taxon>
        <taxon>Bacillus</taxon>
    </lineage>
</organism>
<dbReference type="Proteomes" id="UP000295132">
    <property type="component" value="Unassembled WGS sequence"/>
</dbReference>
<evidence type="ECO:0000313" key="2">
    <source>
        <dbReference type="EMBL" id="TDK60964.1"/>
    </source>
</evidence>
<name>A0A4R5VR63_9BACI</name>
<evidence type="ECO:0000256" key="1">
    <source>
        <dbReference type="SAM" id="SignalP"/>
    </source>
</evidence>
<feature type="signal peptide" evidence="1">
    <location>
        <begin position="1"/>
        <end position="22"/>
    </location>
</feature>
<sequence length="164" mass="17867">MRVNLLTSFAAGILISTTISGAVYFTNKTEASTKPVKVTEQTKTVTVQPTEDEMKTKLAAAGYVVQTKADYNKNLNDAKAAAQKAAPADDNQSKKTVYRVVLNVANGMTSIDVGRALEKAKIIDNAFKFSKDIEKKGIENKLRPGTFVVDSNMSRDQIISTIFK</sequence>
<feature type="chain" id="PRO_5039080006" evidence="1">
    <location>
        <begin position="23"/>
        <end position="164"/>
    </location>
</feature>
<comment type="caution">
    <text evidence="2">The sequence shown here is derived from an EMBL/GenBank/DDBJ whole genome shotgun (WGS) entry which is preliminary data.</text>
</comment>
<dbReference type="RefSeq" id="WP_133335326.1">
    <property type="nucleotide sequence ID" value="NZ_SMYO01000006.1"/>
</dbReference>
<accession>A0A4R5VR63</accession>
<dbReference type="EMBL" id="SMYO01000006">
    <property type="protein sequence ID" value="TDK60964.1"/>
    <property type="molecule type" value="Genomic_DNA"/>
</dbReference>
<reference evidence="2 3" key="1">
    <citation type="submission" date="2019-03" db="EMBL/GenBank/DDBJ databases">
        <title>Bacillus niacini sp. nov. a Nicotinate-Metabolizing Mesophile Isolated from Soil.</title>
        <authorList>
            <person name="Zhang G."/>
        </authorList>
    </citation>
    <scope>NUCLEOTIDE SEQUENCE [LARGE SCALE GENOMIC DNA]</scope>
    <source>
        <strain evidence="2 3">WN066</strain>
    </source>
</reference>
<dbReference type="GO" id="GO:0016829">
    <property type="term" value="F:lyase activity"/>
    <property type="evidence" value="ECO:0007669"/>
    <property type="project" value="UniProtKB-KW"/>
</dbReference>
<keyword evidence="1" id="KW-0732">Signal</keyword>
<keyword evidence="2" id="KW-0456">Lyase</keyword>
<gene>
    <name evidence="2" type="ORF">E2K98_14735</name>
</gene>
<protein>
    <submittedName>
        <fullName evidence="2">Aminodeoxychorismate lyase</fullName>
    </submittedName>
</protein>